<dbReference type="Pfam" id="PF05949">
    <property type="entry name" value="DUF881"/>
    <property type="match status" value="1"/>
</dbReference>
<dbReference type="KEGG" id="mgor:H0P51_14685"/>
<keyword evidence="2" id="KW-1133">Transmembrane helix</keyword>
<feature type="transmembrane region" description="Helical" evidence="2">
    <location>
        <begin position="70"/>
        <end position="89"/>
    </location>
</feature>
<reference evidence="4" key="3">
    <citation type="submission" date="2023-07" db="EMBL/GenBank/DDBJ databases">
        <title>Description of Mycobacterium gordonae subsp. intergordonae subsp.nov. and Mycobacterium gordonae subsp. gordonae subsp. nov.</title>
        <authorList>
            <person name="Huang H."/>
        </authorList>
    </citation>
    <scope>NUCLEOTIDE SEQUENCE [LARGE SCALE GENOMIC DNA]</scope>
    <source>
        <strain evidence="4">24</strain>
    </source>
</reference>
<dbReference type="EMBL" id="CP059165">
    <property type="protein sequence ID" value="QLL05143.1"/>
    <property type="molecule type" value="Genomic_DNA"/>
</dbReference>
<protein>
    <submittedName>
        <fullName evidence="3">DUF881 domain-containing protein</fullName>
    </submittedName>
</protein>
<dbReference type="Gene3D" id="3.30.70.1880">
    <property type="entry name" value="Protein of unknown function DUF881"/>
    <property type="match status" value="1"/>
</dbReference>
<comment type="similarity">
    <text evidence="1">Belongs to the UPF0749 family.</text>
</comment>
<dbReference type="GO" id="GO:0005886">
    <property type="term" value="C:plasma membrane"/>
    <property type="evidence" value="ECO:0007669"/>
    <property type="project" value="TreeGrafter"/>
</dbReference>
<evidence type="ECO:0000256" key="1">
    <source>
        <dbReference type="ARBA" id="ARBA00009108"/>
    </source>
</evidence>
<evidence type="ECO:0000313" key="3">
    <source>
        <dbReference type="EMBL" id="QLL05143.1"/>
    </source>
</evidence>
<dbReference type="PANTHER" id="PTHR37313:SF1">
    <property type="entry name" value="UPF0749 PROTEIN RV1823"/>
    <property type="match status" value="1"/>
</dbReference>
<keyword evidence="2" id="KW-0812">Transmembrane</keyword>
<sequence length="308" mass="31886">MAESDRLLGGYDPNAGYSAHAAAARAKKIPVPSLLRALLSEHLDPGYAAAAADRESRDQPETGRQRAFGWMWQALAATLVAAVFAAAVAQARSVAPGVRSAQQLLATNVRSTQAAATKLARQRSALAAKVDQVQRLALADDAEGQRLLNSLDARSLAAASTAVIGPGLTVTVTDPGAGPNLSDASKQRVTGSQQIILDRDLQLVVNSLWASGAEAISVDGARIGPNVTIRQAGGAILVDNNPTGSPYTIMAIGPPKSMRDTFDHSPGMRRLRLLEASYGVGVSVNVGDGLSLPAGAVRDVKFATQVGP</sequence>
<dbReference type="InterPro" id="IPR010273">
    <property type="entry name" value="DUF881"/>
</dbReference>
<dbReference type="PANTHER" id="PTHR37313">
    <property type="entry name" value="UPF0749 PROTEIN RV1825"/>
    <property type="match status" value="1"/>
</dbReference>
<accession>A0A7D6E200</accession>
<dbReference type="RefSeq" id="WP_180913553.1">
    <property type="nucleotide sequence ID" value="NZ_CP059165.1"/>
</dbReference>
<organism evidence="3 4">
    <name type="scientific">Mycobacterium vicinigordonae</name>
    <dbReference type="NCBI Taxonomy" id="1719132"/>
    <lineage>
        <taxon>Bacteria</taxon>
        <taxon>Bacillati</taxon>
        <taxon>Actinomycetota</taxon>
        <taxon>Actinomycetes</taxon>
        <taxon>Mycobacteriales</taxon>
        <taxon>Mycobacteriaceae</taxon>
        <taxon>Mycobacterium</taxon>
    </lineage>
</organism>
<keyword evidence="2" id="KW-0472">Membrane</keyword>
<evidence type="ECO:0000256" key="2">
    <source>
        <dbReference type="SAM" id="Phobius"/>
    </source>
</evidence>
<reference evidence="4" key="1">
    <citation type="submission" date="2020-07" db="EMBL/GenBank/DDBJ databases">
        <title>Description of Mycobacterium gordonae subsp. intergordonae subsp.nov. and Mycobacterium gordonae subsp. gordonae subsp. nov.</title>
        <authorList>
            <person name="Yu X."/>
        </authorList>
    </citation>
    <scope>NUCLEOTIDE SEQUENCE [LARGE SCALE GENOMIC DNA]</scope>
    <source>
        <strain evidence="4">24</strain>
    </source>
</reference>
<dbReference type="AlphaFoldDB" id="A0A7D6E200"/>
<evidence type="ECO:0000313" key="4">
    <source>
        <dbReference type="Proteomes" id="UP000510682"/>
    </source>
</evidence>
<gene>
    <name evidence="3" type="ORF">H0P51_14685</name>
</gene>
<name>A0A7D6E200_9MYCO</name>
<dbReference type="Proteomes" id="UP000510682">
    <property type="component" value="Chromosome"/>
</dbReference>
<reference evidence="3 4" key="2">
    <citation type="submission" date="2020-07" db="EMBL/GenBank/DDBJ databases">
        <authorList>
            <person name="Yu X."/>
        </authorList>
    </citation>
    <scope>NUCLEOTIDE SEQUENCE [LARGE SCALE GENOMIC DNA]</scope>
    <source>
        <strain evidence="4">24</strain>
    </source>
</reference>
<proteinExistence type="inferred from homology"/>
<keyword evidence="4" id="KW-1185">Reference proteome</keyword>